<dbReference type="RefSeq" id="WP_151196344.1">
    <property type="nucleotide sequence ID" value="NZ_JAMQQH010000001.1"/>
</dbReference>
<organism evidence="1 2">
    <name type="scientific">Enterococcus casseliflavus</name>
    <name type="common">Enterococcus flavescens</name>
    <dbReference type="NCBI Taxonomy" id="37734"/>
    <lineage>
        <taxon>Bacteria</taxon>
        <taxon>Bacillati</taxon>
        <taxon>Bacillota</taxon>
        <taxon>Bacilli</taxon>
        <taxon>Lactobacillales</taxon>
        <taxon>Enterococcaceae</taxon>
        <taxon>Enterococcus</taxon>
    </lineage>
</organism>
<comment type="caution">
    <text evidence="1">The sequence shown here is derived from an EMBL/GenBank/DDBJ whole genome shotgun (WGS) entry which is preliminary data.</text>
</comment>
<protein>
    <submittedName>
        <fullName evidence="1">Uncharacterized protein</fullName>
    </submittedName>
</protein>
<name>A0A415ENP6_ENTCA</name>
<proteinExistence type="predicted"/>
<dbReference type="Proteomes" id="UP000286288">
    <property type="component" value="Unassembled WGS sequence"/>
</dbReference>
<accession>A0A415ENP6</accession>
<sequence length="130" mass="14865">MNVSEERKITAGTISGATFKSIDIEPSIIVDGKSYTASEFNKAVEMLKQPQLRPVVIREKKEEHAFSEITSVRYCVSCEYTDTEIKGKFHQWISEYAANEYGERSNLYAVVEMNDGTIALYEHDLIRFID</sequence>
<reference evidence="1 2" key="1">
    <citation type="submission" date="2018-08" db="EMBL/GenBank/DDBJ databases">
        <title>A genome reference for cultivated species of the human gut microbiota.</title>
        <authorList>
            <person name="Zou Y."/>
            <person name="Xue W."/>
            <person name="Luo G."/>
        </authorList>
    </citation>
    <scope>NUCLEOTIDE SEQUENCE [LARGE SCALE GENOMIC DNA]</scope>
    <source>
        <strain evidence="1 2">AF48-16</strain>
    </source>
</reference>
<evidence type="ECO:0000313" key="2">
    <source>
        <dbReference type="Proteomes" id="UP000286288"/>
    </source>
</evidence>
<dbReference type="AlphaFoldDB" id="A0A415ENP6"/>
<dbReference type="EMBL" id="QRMZ01000029">
    <property type="protein sequence ID" value="RHK04284.1"/>
    <property type="molecule type" value="Genomic_DNA"/>
</dbReference>
<gene>
    <name evidence="1" type="ORF">DW084_16425</name>
</gene>
<evidence type="ECO:0000313" key="1">
    <source>
        <dbReference type="EMBL" id="RHK04284.1"/>
    </source>
</evidence>